<accession>A0AAP0PCP1</accession>
<proteinExistence type="predicted"/>
<sequence length="52" mass="5780">MISGEQCSLLGCSFSCEQNVGVRESYLAACLKNPIWRRELVEGTKGHNTLHI</sequence>
<gene>
    <name evidence="1" type="ORF">Scep_009624</name>
</gene>
<dbReference type="Proteomes" id="UP001419268">
    <property type="component" value="Unassembled WGS sequence"/>
</dbReference>
<organism evidence="1 2">
    <name type="scientific">Stephania cephalantha</name>
    <dbReference type="NCBI Taxonomy" id="152367"/>
    <lineage>
        <taxon>Eukaryota</taxon>
        <taxon>Viridiplantae</taxon>
        <taxon>Streptophyta</taxon>
        <taxon>Embryophyta</taxon>
        <taxon>Tracheophyta</taxon>
        <taxon>Spermatophyta</taxon>
        <taxon>Magnoliopsida</taxon>
        <taxon>Ranunculales</taxon>
        <taxon>Menispermaceae</taxon>
        <taxon>Menispermoideae</taxon>
        <taxon>Cissampelideae</taxon>
        <taxon>Stephania</taxon>
    </lineage>
</organism>
<comment type="caution">
    <text evidence="1">The sequence shown here is derived from an EMBL/GenBank/DDBJ whole genome shotgun (WGS) entry which is preliminary data.</text>
</comment>
<dbReference type="AlphaFoldDB" id="A0AAP0PCP1"/>
<name>A0AAP0PCP1_9MAGN</name>
<protein>
    <submittedName>
        <fullName evidence="1">Uncharacterized protein</fullName>
    </submittedName>
</protein>
<dbReference type="EMBL" id="JBBNAG010000004">
    <property type="protein sequence ID" value="KAK9139943.1"/>
    <property type="molecule type" value="Genomic_DNA"/>
</dbReference>
<keyword evidence="2" id="KW-1185">Reference proteome</keyword>
<reference evidence="1 2" key="1">
    <citation type="submission" date="2024-01" db="EMBL/GenBank/DDBJ databases">
        <title>Genome assemblies of Stephania.</title>
        <authorList>
            <person name="Yang L."/>
        </authorList>
    </citation>
    <scope>NUCLEOTIDE SEQUENCE [LARGE SCALE GENOMIC DNA]</scope>
    <source>
        <strain evidence="1">JXDWG</strain>
        <tissue evidence="1">Leaf</tissue>
    </source>
</reference>
<evidence type="ECO:0000313" key="2">
    <source>
        <dbReference type="Proteomes" id="UP001419268"/>
    </source>
</evidence>
<evidence type="ECO:0000313" key="1">
    <source>
        <dbReference type="EMBL" id="KAK9139943.1"/>
    </source>
</evidence>